<evidence type="ECO:0000256" key="3">
    <source>
        <dbReference type="ARBA" id="ARBA00017473"/>
    </source>
</evidence>
<comment type="pathway">
    <text evidence="9">Isoprenoid biosynthesis; isopentenyl diphosphate biosynthesis via DXP pathway; isopentenyl diphosphate from 1-deoxy-D-xylulose 5-phosphate: step 3/6.</text>
</comment>
<evidence type="ECO:0000256" key="5">
    <source>
        <dbReference type="ARBA" id="ARBA00022741"/>
    </source>
</evidence>
<evidence type="ECO:0000256" key="9">
    <source>
        <dbReference type="HAMAP-Rule" id="MF_00061"/>
    </source>
</evidence>
<dbReference type="InterPro" id="IPR014721">
    <property type="entry name" value="Ribsml_uS5_D2-typ_fold_subgr"/>
</dbReference>
<dbReference type="Proteomes" id="UP000576082">
    <property type="component" value="Unassembled WGS sequence"/>
</dbReference>
<keyword evidence="7 9" id="KW-0067">ATP-binding</keyword>
<dbReference type="EC" id="2.7.1.148" evidence="2 9"/>
<evidence type="ECO:0000259" key="11">
    <source>
        <dbReference type="Pfam" id="PF08544"/>
    </source>
</evidence>
<evidence type="ECO:0000313" key="13">
    <source>
        <dbReference type="Proteomes" id="UP000576082"/>
    </source>
</evidence>
<comment type="similarity">
    <text evidence="1 9">Belongs to the GHMP kinase family. IspE subfamily.</text>
</comment>
<dbReference type="InterPro" id="IPR006204">
    <property type="entry name" value="GHMP_kinase_N_dom"/>
</dbReference>
<evidence type="ECO:0000256" key="6">
    <source>
        <dbReference type="ARBA" id="ARBA00022777"/>
    </source>
</evidence>
<dbReference type="Pfam" id="PF00288">
    <property type="entry name" value="GHMP_kinases_N"/>
    <property type="match status" value="1"/>
</dbReference>
<protein>
    <recommendedName>
        <fullName evidence="3 9">4-diphosphocytidyl-2-C-methyl-D-erythritol kinase</fullName>
        <shortName evidence="9">CMK</shortName>
        <ecNumber evidence="2 9">2.7.1.148</ecNumber>
    </recommendedName>
    <alternativeName>
        <fullName evidence="8 9">4-(cytidine-5'-diphospho)-2-C-methyl-D-erythritol kinase</fullName>
    </alternativeName>
</protein>
<proteinExistence type="inferred from homology"/>
<dbReference type="PANTHER" id="PTHR43527">
    <property type="entry name" value="4-DIPHOSPHOCYTIDYL-2-C-METHYL-D-ERYTHRITOL KINASE, CHLOROPLASTIC"/>
    <property type="match status" value="1"/>
</dbReference>
<dbReference type="PIRSF" id="PIRSF010376">
    <property type="entry name" value="IspE"/>
    <property type="match status" value="1"/>
</dbReference>
<keyword evidence="9" id="KW-0414">Isoprene biosynthesis</keyword>
<gene>
    <name evidence="9" type="primary">ispE</name>
    <name evidence="12" type="ORF">HHU12_15710</name>
</gene>
<feature type="active site" evidence="9">
    <location>
        <position position="132"/>
    </location>
</feature>
<feature type="domain" description="GHMP kinase C-terminal" evidence="11">
    <location>
        <begin position="204"/>
        <end position="251"/>
    </location>
</feature>
<dbReference type="GO" id="GO:0050515">
    <property type="term" value="F:4-(cytidine 5'-diphospho)-2-C-methyl-D-erythritol kinase activity"/>
    <property type="evidence" value="ECO:0007669"/>
    <property type="project" value="UniProtKB-UniRule"/>
</dbReference>
<evidence type="ECO:0000256" key="1">
    <source>
        <dbReference type="ARBA" id="ARBA00009684"/>
    </source>
</evidence>
<keyword evidence="5 9" id="KW-0547">Nucleotide-binding</keyword>
<accession>A0A7X9RVD3</accession>
<comment type="caution">
    <text evidence="12">The sequence shown here is derived from an EMBL/GenBank/DDBJ whole genome shotgun (WGS) entry which is preliminary data.</text>
</comment>
<organism evidence="12 13">
    <name type="scientific">Flammeovirga aprica JL-4</name>
    <dbReference type="NCBI Taxonomy" id="694437"/>
    <lineage>
        <taxon>Bacteria</taxon>
        <taxon>Pseudomonadati</taxon>
        <taxon>Bacteroidota</taxon>
        <taxon>Cytophagia</taxon>
        <taxon>Cytophagales</taxon>
        <taxon>Flammeovirgaceae</taxon>
        <taxon>Flammeovirga</taxon>
    </lineage>
</organism>
<evidence type="ECO:0000256" key="4">
    <source>
        <dbReference type="ARBA" id="ARBA00022679"/>
    </source>
</evidence>
<dbReference type="SUPFAM" id="SSF54211">
    <property type="entry name" value="Ribosomal protein S5 domain 2-like"/>
    <property type="match status" value="1"/>
</dbReference>
<keyword evidence="13" id="KW-1185">Reference proteome</keyword>
<dbReference type="InterPro" id="IPR013750">
    <property type="entry name" value="GHMP_kinase_C_dom"/>
</dbReference>
<evidence type="ECO:0000256" key="2">
    <source>
        <dbReference type="ARBA" id="ARBA00012052"/>
    </source>
</evidence>
<sequence>MISFPNAKINIGLAITNKREDGYHDIASCFYPIGWTDVLEIVPSDELSFSSTGIDIPGDAEGNLCLKAYHLLKKDYDISPVAMHLYKAIPIGAGLGGGSADGAYALKMLNDIFELNLSVEKLEEYALELGSDCPFFITNNPLWVTGRGEVFSKIDLSLSGKWIMMVNPNIHISTKEAYSGVVPMELEEDLKKVVEGEVAVWKEKVNNDFEQGIFKNYPQIKEIKEQLYEEGAMYASMTGSGSTLFGIFETKPVETNFSAFTTWVGMLES</sequence>
<dbReference type="Gene3D" id="3.30.70.890">
    <property type="entry name" value="GHMP kinase, C-terminal domain"/>
    <property type="match status" value="1"/>
</dbReference>
<dbReference type="RefSeq" id="WP_169657698.1">
    <property type="nucleotide sequence ID" value="NZ_JABANE010000041.1"/>
</dbReference>
<keyword evidence="4 9" id="KW-0808">Transferase</keyword>
<dbReference type="PANTHER" id="PTHR43527:SF2">
    <property type="entry name" value="4-DIPHOSPHOCYTIDYL-2-C-METHYL-D-ERYTHRITOL KINASE, CHLOROPLASTIC"/>
    <property type="match status" value="1"/>
</dbReference>
<dbReference type="NCBIfam" id="TIGR00154">
    <property type="entry name" value="ispE"/>
    <property type="match status" value="1"/>
</dbReference>
<feature type="domain" description="GHMP kinase N-terminal" evidence="10">
    <location>
        <begin position="63"/>
        <end position="137"/>
    </location>
</feature>
<dbReference type="UniPathway" id="UPA00056">
    <property type="reaction ID" value="UER00094"/>
</dbReference>
<dbReference type="InterPro" id="IPR020568">
    <property type="entry name" value="Ribosomal_Su5_D2-typ_SF"/>
</dbReference>
<dbReference type="SUPFAM" id="SSF55060">
    <property type="entry name" value="GHMP Kinase, C-terminal domain"/>
    <property type="match status" value="1"/>
</dbReference>
<dbReference type="InterPro" id="IPR004424">
    <property type="entry name" value="IspE"/>
</dbReference>
<dbReference type="InterPro" id="IPR036554">
    <property type="entry name" value="GHMP_kinase_C_sf"/>
</dbReference>
<evidence type="ECO:0000259" key="10">
    <source>
        <dbReference type="Pfam" id="PF00288"/>
    </source>
</evidence>
<keyword evidence="6 9" id="KW-0418">Kinase</keyword>
<dbReference type="GO" id="GO:0016114">
    <property type="term" value="P:terpenoid biosynthetic process"/>
    <property type="evidence" value="ECO:0007669"/>
    <property type="project" value="UniProtKB-UniRule"/>
</dbReference>
<comment type="catalytic activity">
    <reaction evidence="9">
        <text>4-CDP-2-C-methyl-D-erythritol + ATP = 4-CDP-2-C-methyl-D-erythritol 2-phosphate + ADP + H(+)</text>
        <dbReference type="Rhea" id="RHEA:18437"/>
        <dbReference type="ChEBI" id="CHEBI:15378"/>
        <dbReference type="ChEBI" id="CHEBI:30616"/>
        <dbReference type="ChEBI" id="CHEBI:57823"/>
        <dbReference type="ChEBI" id="CHEBI:57919"/>
        <dbReference type="ChEBI" id="CHEBI:456216"/>
        <dbReference type="EC" id="2.7.1.148"/>
    </reaction>
</comment>
<reference evidence="12 13" key="1">
    <citation type="submission" date="2020-04" db="EMBL/GenBank/DDBJ databases">
        <title>Flammeovirga sp. SR4, a novel species isolated from seawater.</title>
        <authorList>
            <person name="Wang X."/>
        </authorList>
    </citation>
    <scope>NUCLEOTIDE SEQUENCE [LARGE SCALE GENOMIC DNA]</scope>
    <source>
        <strain evidence="12 13">ATCC 23126</strain>
    </source>
</reference>
<evidence type="ECO:0000313" key="12">
    <source>
        <dbReference type="EMBL" id="NME69422.1"/>
    </source>
</evidence>
<dbReference type="Pfam" id="PF08544">
    <property type="entry name" value="GHMP_kinases_C"/>
    <property type="match status" value="1"/>
</dbReference>
<evidence type="ECO:0000256" key="7">
    <source>
        <dbReference type="ARBA" id="ARBA00022840"/>
    </source>
</evidence>
<dbReference type="GO" id="GO:0019288">
    <property type="term" value="P:isopentenyl diphosphate biosynthetic process, methylerythritol 4-phosphate pathway"/>
    <property type="evidence" value="ECO:0007669"/>
    <property type="project" value="UniProtKB-UniRule"/>
</dbReference>
<dbReference type="AlphaFoldDB" id="A0A7X9RVD3"/>
<dbReference type="Gene3D" id="3.30.230.10">
    <property type="match status" value="1"/>
</dbReference>
<comment type="function">
    <text evidence="9">Catalyzes the phosphorylation of the position 2 hydroxy group of 4-diphosphocytidyl-2C-methyl-D-erythritol.</text>
</comment>
<evidence type="ECO:0000256" key="8">
    <source>
        <dbReference type="ARBA" id="ARBA00032554"/>
    </source>
</evidence>
<dbReference type="HAMAP" id="MF_00061">
    <property type="entry name" value="IspE"/>
    <property type="match status" value="1"/>
</dbReference>
<dbReference type="EMBL" id="JABANE010000041">
    <property type="protein sequence ID" value="NME69422.1"/>
    <property type="molecule type" value="Genomic_DNA"/>
</dbReference>
<feature type="binding site" evidence="9">
    <location>
        <begin position="90"/>
        <end position="100"/>
    </location>
    <ligand>
        <name>ATP</name>
        <dbReference type="ChEBI" id="CHEBI:30616"/>
    </ligand>
</feature>
<name>A0A7X9RVD3_9BACT</name>
<feature type="active site" evidence="9">
    <location>
        <position position="8"/>
    </location>
</feature>
<dbReference type="GO" id="GO:0005524">
    <property type="term" value="F:ATP binding"/>
    <property type="evidence" value="ECO:0007669"/>
    <property type="project" value="UniProtKB-UniRule"/>
</dbReference>